<evidence type="ECO:0000256" key="2">
    <source>
        <dbReference type="ARBA" id="ARBA00023125"/>
    </source>
</evidence>
<keyword evidence="2" id="KW-0238">DNA-binding</keyword>
<dbReference type="PROSITE" id="PS00894">
    <property type="entry name" value="HTH_DEOR_1"/>
    <property type="match status" value="1"/>
</dbReference>
<dbReference type="PRINTS" id="PR00037">
    <property type="entry name" value="HTHLACR"/>
</dbReference>
<dbReference type="EMBL" id="BARU01006513">
    <property type="protein sequence ID" value="GAH47406.1"/>
    <property type="molecule type" value="Genomic_DNA"/>
</dbReference>
<dbReference type="InterPro" id="IPR050313">
    <property type="entry name" value="Carb_Metab_HTH_regulators"/>
</dbReference>
<accession>X1FNZ0</accession>
<name>X1FNZ0_9ZZZZ</name>
<dbReference type="Gene3D" id="3.40.50.1360">
    <property type="match status" value="1"/>
</dbReference>
<dbReference type="InterPro" id="IPR036390">
    <property type="entry name" value="WH_DNA-bd_sf"/>
</dbReference>
<sequence length="258" mass="28402">MQNENMFAEERKIKIVEFIQEHKKATVGDLCDKFSVSSATIRNDLRDLEHSGAIIRTHGGAIVKSKAGFELTSKQKKVRSSAEKKRVAERAVELIEDGDTIILDTGTTTLELARLMGRRRNVTVVTNDIIIAAVLEEIENIHTIFMGGVVRKGFHCTVGAAGKAMLEKLTVDKAFMGVNALSFEKGATTPDLQHADTKRMMTSIAEKVFILCDSSKLGRSAFAQFATLEEIDTIVIDAIGEKDTKRFEDDGIEVIIAD</sequence>
<dbReference type="PANTHER" id="PTHR30363:SF44">
    <property type="entry name" value="AGA OPERON TRANSCRIPTIONAL REPRESSOR-RELATED"/>
    <property type="match status" value="1"/>
</dbReference>
<dbReference type="PANTHER" id="PTHR30363">
    <property type="entry name" value="HTH-TYPE TRANSCRIPTIONAL REGULATOR SRLR-RELATED"/>
    <property type="match status" value="1"/>
</dbReference>
<proteinExistence type="predicted"/>
<dbReference type="SMART" id="SM01134">
    <property type="entry name" value="DeoRC"/>
    <property type="match status" value="1"/>
</dbReference>
<evidence type="ECO:0000256" key="3">
    <source>
        <dbReference type="ARBA" id="ARBA00023163"/>
    </source>
</evidence>
<dbReference type="SMART" id="SM00420">
    <property type="entry name" value="HTH_DEOR"/>
    <property type="match status" value="1"/>
</dbReference>
<keyword evidence="1" id="KW-0805">Transcription regulation</keyword>
<dbReference type="Pfam" id="PF08220">
    <property type="entry name" value="HTH_DeoR"/>
    <property type="match status" value="1"/>
</dbReference>
<dbReference type="InterPro" id="IPR001034">
    <property type="entry name" value="DeoR_HTH"/>
</dbReference>
<organism evidence="5">
    <name type="scientific">marine sediment metagenome</name>
    <dbReference type="NCBI Taxonomy" id="412755"/>
    <lineage>
        <taxon>unclassified sequences</taxon>
        <taxon>metagenomes</taxon>
        <taxon>ecological metagenomes</taxon>
    </lineage>
</organism>
<dbReference type="InterPro" id="IPR036388">
    <property type="entry name" value="WH-like_DNA-bd_sf"/>
</dbReference>
<gene>
    <name evidence="5" type="ORF">S03H2_12812</name>
</gene>
<feature type="domain" description="HTH deoR-type" evidence="4">
    <location>
        <begin position="8"/>
        <end position="63"/>
    </location>
</feature>
<dbReference type="Gene3D" id="1.10.10.10">
    <property type="entry name" value="Winged helix-like DNA-binding domain superfamily/Winged helix DNA-binding domain"/>
    <property type="match status" value="1"/>
</dbReference>
<dbReference type="InterPro" id="IPR018356">
    <property type="entry name" value="Tscrpt_reg_HTH_DeoR_CS"/>
</dbReference>
<dbReference type="InterPro" id="IPR014036">
    <property type="entry name" value="DeoR-like_C"/>
</dbReference>
<dbReference type="GO" id="GO:0003677">
    <property type="term" value="F:DNA binding"/>
    <property type="evidence" value="ECO:0007669"/>
    <property type="project" value="UniProtKB-KW"/>
</dbReference>
<protein>
    <recommendedName>
        <fullName evidence="4">HTH deoR-type domain-containing protein</fullName>
    </recommendedName>
</protein>
<dbReference type="GO" id="GO:0003700">
    <property type="term" value="F:DNA-binding transcription factor activity"/>
    <property type="evidence" value="ECO:0007669"/>
    <property type="project" value="InterPro"/>
</dbReference>
<keyword evidence="3" id="KW-0804">Transcription</keyword>
<dbReference type="AlphaFoldDB" id="X1FNZ0"/>
<dbReference type="SUPFAM" id="SSF46785">
    <property type="entry name" value="Winged helix' DNA-binding domain"/>
    <property type="match status" value="1"/>
</dbReference>
<evidence type="ECO:0000313" key="5">
    <source>
        <dbReference type="EMBL" id="GAH47406.1"/>
    </source>
</evidence>
<evidence type="ECO:0000256" key="1">
    <source>
        <dbReference type="ARBA" id="ARBA00023015"/>
    </source>
</evidence>
<evidence type="ECO:0000259" key="4">
    <source>
        <dbReference type="PROSITE" id="PS51000"/>
    </source>
</evidence>
<reference evidence="5" key="1">
    <citation type="journal article" date="2014" name="Front. Microbiol.">
        <title>High frequency of phylogenetically diverse reductive dehalogenase-homologous genes in deep subseafloor sedimentary metagenomes.</title>
        <authorList>
            <person name="Kawai M."/>
            <person name="Futagami T."/>
            <person name="Toyoda A."/>
            <person name="Takaki Y."/>
            <person name="Nishi S."/>
            <person name="Hori S."/>
            <person name="Arai W."/>
            <person name="Tsubouchi T."/>
            <person name="Morono Y."/>
            <person name="Uchiyama I."/>
            <person name="Ito T."/>
            <person name="Fujiyama A."/>
            <person name="Inagaki F."/>
            <person name="Takami H."/>
        </authorList>
    </citation>
    <scope>NUCLEOTIDE SEQUENCE</scope>
    <source>
        <strain evidence="5">Expedition CK06-06</strain>
    </source>
</reference>
<dbReference type="InterPro" id="IPR037171">
    <property type="entry name" value="NagB/RpiA_transferase-like"/>
</dbReference>
<dbReference type="PROSITE" id="PS51000">
    <property type="entry name" value="HTH_DEOR_2"/>
    <property type="match status" value="1"/>
</dbReference>
<dbReference type="Pfam" id="PF00455">
    <property type="entry name" value="DeoRC"/>
    <property type="match status" value="1"/>
</dbReference>
<dbReference type="SUPFAM" id="SSF100950">
    <property type="entry name" value="NagB/RpiA/CoA transferase-like"/>
    <property type="match status" value="1"/>
</dbReference>
<comment type="caution">
    <text evidence="5">The sequence shown here is derived from an EMBL/GenBank/DDBJ whole genome shotgun (WGS) entry which is preliminary data.</text>
</comment>